<feature type="coiled-coil region" evidence="4">
    <location>
        <begin position="279"/>
        <end position="306"/>
    </location>
</feature>
<evidence type="ECO:0000313" key="6">
    <source>
        <dbReference type="Proteomes" id="UP000240461"/>
    </source>
</evidence>
<dbReference type="EMBL" id="KM982402">
    <property type="protein sequence ID" value="AKI80583.1"/>
    <property type="molecule type" value="Genomic_DNA"/>
</dbReference>
<dbReference type="PANTHER" id="PTHR45641">
    <property type="entry name" value="TETRATRICOPEPTIDE REPEAT PROTEIN (AFU_ORTHOLOGUE AFUA_6G03870)"/>
    <property type="match status" value="1"/>
</dbReference>
<dbReference type="SMART" id="SM00028">
    <property type="entry name" value="TPR"/>
    <property type="match status" value="7"/>
</dbReference>
<dbReference type="Proteomes" id="UP000240461">
    <property type="component" value="Segment"/>
</dbReference>
<evidence type="ECO:0000256" key="4">
    <source>
        <dbReference type="SAM" id="Coils"/>
    </source>
</evidence>
<dbReference type="SUPFAM" id="SSF48452">
    <property type="entry name" value="TPR-like"/>
    <property type="match status" value="1"/>
</dbReference>
<feature type="repeat" description="TPR" evidence="3">
    <location>
        <begin position="119"/>
        <end position="152"/>
    </location>
</feature>
<dbReference type="Pfam" id="PF13181">
    <property type="entry name" value="TPR_8"/>
    <property type="match status" value="2"/>
</dbReference>
<dbReference type="InterPro" id="IPR019734">
    <property type="entry name" value="TPR_rpt"/>
</dbReference>
<keyword evidence="4" id="KW-0175">Coiled coil</keyword>
<evidence type="ECO:0000313" key="5">
    <source>
        <dbReference type="EMBL" id="AKI80583.1"/>
    </source>
</evidence>
<reference evidence="5 6" key="1">
    <citation type="submission" date="2014-10" db="EMBL/GenBank/DDBJ databases">
        <title>Pan-genome analysis of Brazilian lineage A amoebal mimiviruses.</title>
        <authorList>
            <person name="Assis F.L."/>
            <person name="Abrahao J.S."/>
            <person name="Kroon E.G."/>
            <person name="Dornas F.P."/>
            <person name="Andrade K.R."/>
            <person name="Borato P.V.M."/>
            <person name="Pilotto M.R."/>
            <person name="Benamar S."/>
            <person name="LaScola B."/>
            <person name="Colson P."/>
        </authorList>
    </citation>
    <scope>NUCLEOTIDE SEQUENCE [LARGE SCALE GENOMIC DNA]</scope>
    <source>
        <strain evidence="5 6">Kroon</strain>
    </source>
</reference>
<sequence length="363" mass="41979">MEVINTCLKSAGVEDKTIKKVIETFQKENDEQYNIVHIFNKAAIVFHRNGQHEKSLEMYQKAYENIFNGEFILSDLFYAVNGIASMYQALGDYDIALQKYNSAIKIIKEMCSDDNSDLVYALMGIASISQIKGNYDEALSKYNEALGINEKLHGKNHMETAFVLNRLGINEKLHGKNHMETAFVLNRLGMLYHELDDNKKSINYFNKSLKIYNENYPDKQFNIAFTISKLAQSLLTLGNDNEALEKYQDSINIFGKIFTIPHQAVAFSLYGIGSVYEFRSEYNKALEKYQESLQTYKNVYERSEKYQHYDIACCLYRIGLVYKLIGNNNESRDYLNQANQMFQLTSININNKNYKACKNLLQN</sequence>
<evidence type="ECO:0000256" key="1">
    <source>
        <dbReference type="ARBA" id="ARBA00022737"/>
    </source>
</evidence>
<dbReference type="PROSITE" id="PS50005">
    <property type="entry name" value="TPR"/>
    <property type="match status" value="3"/>
</dbReference>
<keyword evidence="6" id="KW-1185">Reference proteome</keyword>
<keyword evidence="1" id="KW-0677">Repeat</keyword>
<evidence type="ECO:0000256" key="2">
    <source>
        <dbReference type="ARBA" id="ARBA00022803"/>
    </source>
</evidence>
<dbReference type="InterPro" id="IPR011990">
    <property type="entry name" value="TPR-like_helical_dom_sf"/>
</dbReference>
<feature type="repeat" description="TPR" evidence="3">
    <location>
        <begin position="266"/>
        <end position="299"/>
    </location>
</feature>
<evidence type="ECO:0000256" key="3">
    <source>
        <dbReference type="PROSITE-ProRule" id="PRU00339"/>
    </source>
</evidence>
<proteinExistence type="predicted"/>
<organism evidence="5 6">
    <name type="scientific">Acanthamoeba polyphaga mimivirus Kroon</name>
    <dbReference type="NCBI Taxonomy" id="3069720"/>
    <lineage>
        <taxon>Viruses</taxon>
        <taxon>Varidnaviria</taxon>
        <taxon>Bamfordvirae</taxon>
        <taxon>Nucleocytoviricota</taxon>
        <taxon>Megaviricetes</taxon>
        <taxon>Imitervirales</taxon>
        <taxon>Mimiviridae</taxon>
        <taxon>Megamimivirinae</taxon>
        <taxon>Mimivirus</taxon>
        <taxon>Mimivirus lagoaense</taxon>
    </lineage>
</organism>
<protein>
    <submittedName>
        <fullName evidence="5">TPR repeat-containing protein</fullName>
    </submittedName>
</protein>
<dbReference type="Gene3D" id="1.25.40.10">
    <property type="entry name" value="Tetratricopeptide repeat domain"/>
    <property type="match status" value="2"/>
</dbReference>
<feature type="repeat" description="TPR" evidence="3">
    <location>
        <begin position="182"/>
        <end position="215"/>
    </location>
</feature>
<dbReference type="Pfam" id="PF13424">
    <property type="entry name" value="TPR_12"/>
    <property type="match status" value="2"/>
</dbReference>
<name>A0A0G2Y456_9VIRU</name>
<keyword evidence="2 3" id="KW-0802">TPR repeat</keyword>
<dbReference type="KEGG" id="vg:80514381"/>
<dbReference type="PANTHER" id="PTHR45641:SF19">
    <property type="entry name" value="NEPHROCYSTIN-3"/>
    <property type="match status" value="1"/>
</dbReference>
<accession>A0A0G2Y456</accession>